<evidence type="ECO:0000313" key="2">
    <source>
        <dbReference type="EMBL" id="RIB21636.1"/>
    </source>
</evidence>
<comment type="caution">
    <text evidence="2">The sequence shown here is derived from an EMBL/GenBank/DDBJ whole genome shotgun (WGS) entry which is preliminary data.</text>
</comment>
<dbReference type="EMBL" id="QKWP01000350">
    <property type="protein sequence ID" value="RIB21636.1"/>
    <property type="molecule type" value="Genomic_DNA"/>
</dbReference>
<proteinExistence type="predicted"/>
<evidence type="ECO:0000313" key="3">
    <source>
        <dbReference type="Proteomes" id="UP000266673"/>
    </source>
</evidence>
<feature type="compositionally biased region" description="Basic and acidic residues" evidence="1">
    <location>
        <begin position="124"/>
        <end position="134"/>
    </location>
</feature>
<evidence type="ECO:0000256" key="1">
    <source>
        <dbReference type="SAM" id="MobiDB-lite"/>
    </source>
</evidence>
<protein>
    <submittedName>
        <fullName evidence="2">Uncharacterized protein</fullName>
    </submittedName>
</protein>
<reference evidence="2 3" key="1">
    <citation type="submission" date="2018-06" db="EMBL/GenBank/DDBJ databases">
        <title>Comparative genomics reveals the genomic features of Rhizophagus irregularis, R. cerebriforme, R. diaphanum and Gigaspora rosea, and their symbiotic lifestyle signature.</title>
        <authorList>
            <person name="Morin E."/>
            <person name="San Clemente H."/>
            <person name="Chen E.C.H."/>
            <person name="De La Providencia I."/>
            <person name="Hainaut M."/>
            <person name="Kuo A."/>
            <person name="Kohler A."/>
            <person name="Murat C."/>
            <person name="Tang N."/>
            <person name="Roy S."/>
            <person name="Loubradou J."/>
            <person name="Henrissat B."/>
            <person name="Grigoriev I.V."/>
            <person name="Corradi N."/>
            <person name="Roux C."/>
            <person name="Martin F.M."/>
        </authorList>
    </citation>
    <scope>NUCLEOTIDE SEQUENCE [LARGE SCALE GENOMIC DNA]</scope>
    <source>
        <strain evidence="2 3">DAOM 194757</strain>
    </source>
</reference>
<gene>
    <name evidence="2" type="ORF">C2G38_2299295</name>
</gene>
<sequence length="162" mass="18004">MPCYADTIIKIKHVNQNEKDTKVPSVWALGTYPPGCDDNDIEMIAAVSTHVTIANKVPNSNKCPLKISLIGIPQEIPVEIKNTQDSVVETFISDYVKVDAENAEDDNVDDAENAEDNNVDDIEDHQPKMEESVRENPNSETNIKGKKSSGKNKKHSTRNSKR</sequence>
<name>A0A397VR58_9GLOM</name>
<organism evidence="2 3">
    <name type="scientific">Gigaspora rosea</name>
    <dbReference type="NCBI Taxonomy" id="44941"/>
    <lineage>
        <taxon>Eukaryota</taxon>
        <taxon>Fungi</taxon>
        <taxon>Fungi incertae sedis</taxon>
        <taxon>Mucoromycota</taxon>
        <taxon>Glomeromycotina</taxon>
        <taxon>Glomeromycetes</taxon>
        <taxon>Diversisporales</taxon>
        <taxon>Gigasporaceae</taxon>
        <taxon>Gigaspora</taxon>
    </lineage>
</organism>
<dbReference type="Proteomes" id="UP000266673">
    <property type="component" value="Unassembled WGS sequence"/>
</dbReference>
<accession>A0A397VR58</accession>
<feature type="compositionally biased region" description="Basic residues" evidence="1">
    <location>
        <begin position="144"/>
        <end position="162"/>
    </location>
</feature>
<keyword evidence="3" id="KW-1185">Reference proteome</keyword>
<dbReference type="OrthoDB" id="2441724at2759"/>
<feature type="compositionally biased region" description="Acidic residues" evidence="1">
    <location>
        <begin position="101"/>
        <end position="123"/>
    </location>
</feature>
<feature type="region of interest" description="Disordered" evidence="1">
    <location>
        <begin position="101"/>
        <end position="162"/>
    </location>
</feature>
<dbReference type="AlphaFoldDB" id="A0A397VR58"/>